<accession>S8D6M0</accession>
<feature type="non-terminal residue" evidence="4">
    <location>
        <position position="252"/>
    </location>
</feature>
<evidence type="ECO:0000313" key="4">
    <source>
        <dbReference type="EMBL" id="EPS58313.1"/>
    </source>
</evidence>
<comment type="caution">
    <text evidence="4">The sequence shown here is derived from an EMBL/GenBank/DDBJ whole genome shotgun (WGS) entry which is preliminary data.</text>
</comment>
<keyword evidence="1" id="KW-0694">RNA-binding</keyword>
<dbReference type="PANTHER" id="PTHR32343:SF29">
    <property type="entry name" value="RNA-BINDING (RRM_RBD_RNP MOTIFS) FAMILY PROTEIN"/>
    <property type="match status" value="1"/>
</dbReference>
<keyword evidence="5" id="KW-1185">Reference proteome</keyword>
<evidence type="ECO:0000259" key="3">
    <source>
        <dbReference type="PROSITE" id="PS50102"/>
    </source>
</evidence>
<feature type="compositionally biased region" description="Low complexity" evidence="2">
    <location>
        <begin position="242"/>
        <end position="252"/>
    </location>
</feature>
<dbReference type="InterPro" id="IPR012677">
    <property type="entry name" value="Nucleotide-bd_a/b_plait_sf"/>
</dbReference>
<feature type="region of interest" description="Disordered" evidence="2">
    <location>
        <begin position="231"/>
        <end position="252"/>
    </location>
</feature>
<dbReference type="PANTHER" id="PTHR32343">
    <property type="entry name" value="SERINE/ARGININE-RICH SPLICING FACTOR"/>
    <property type="match status" value="1"/>
</dbReference>
<dbReference type="Pfam" id="PF00076">
    <property type="entry name" value="RRM_1"/>
    <property type="match status" value="1"/>
</dbReference>
<sequence length="252" mass="27087">IKTIKVSNIAKDVSERDVFELFTFSGAIQYIEMQRSSATTTQVAYVTFRDSHEADTTTLLTGAVISGIPVAITLADNYQLPSGLEPATVKYSRGGEVPNPNTAAKKAEEMVSALLAKGYALGKDALLRAKSFDERHRIVSNASATVSSIDRKIGLSEKISMGSAAVNEKVREMDERFQVSEKTKSAVAAAEQKASTLMSNQYVLTGASWVNNAITAVSKAAEDVSVKAKEKVEKAEEEEKGGSVVSEFTNDH</sequence>
<organism evidence="4 5">
    <name type="scientific">Genlisea aurea</name>
    <dbReference type="NCBI Taxonomy" id="192259"/>
    <lineage>
        <taxon>Eukaryota</taxon>
        <taxon>Viridiplantae</taxon>
        <taxon>Streptophyta</taxon>
        <taxon>Embryophyta</taxon>
        <taxon>Tracheophyta</taxon>
        <taxon>Spermatophyta</taxon>
        <taxon>Magnoliopsida</taxon>
        <taxon>eudicotyledons</taxon>
        <taxon>Gunneridae</taxon>
        <taxon>Pentapetalae</taxon>
        <taxon>asterids</taxon>
        <taxon>lamiids</taxon>
        <taxon>Lamiales</taxon>
        <taxon>Lentibulariaceae</taxon>
        <taxon>Genlisea</taxon>
    </lineage>
</organism>
<dbReference type="OrthoDB" id="7763451at2759"/>
<dbReference type="SUPFAM" id="SSF54928">
    <property type="entry name" value="RNA-binding domain, RBD"/>
    <property type="match status" value="1"/>
</dbReference>
<protein>
    <recommendedName>
        <fullName evidence="3">RRM domain-containing protein</fullName>
    </recommendedName>
</protein>
<name>S8D6M0_9LAMI</name>
<evidence type="ECO:0000313" key="5">
    <source>
        <dbReference type="Proteomes" id="UP000015453"/>
    </source>
</evidence>
<dbReference type="InterPro" id="IPR000504">
    <property type="entry name" value="RRM_dom"/>
</dbReference>
<evidence type="ECO:0000256" key="2">
    <source>
        <dbReference type="SAM" id="MobiDB-lite"/>
    </source>
</evidence>
<dbReference type="AlphaFoldDB" id="S8D6M0"/>
<dbReference type="EMBL" id="AUSU01009344">
    <property type="protein sequence ID" value="EPS58313.1"/>
    <property type="molecule type" value="Genomic_DNA"/>
</dbReference>
<proteinExistence type="predicted"/>
<dbReference type="PROSITE" id="PS50102">
    <property type="entry name" value="RRM"/>
    <property type="match status" value="1"/>
</dbReference>
<dbReference type="Gene3D" id="3.30.70.330">
    <property type="match status" value="1"/>
</dbReference>
<dbReference type="Proteomes" id="UP000015453">
    <property type="component" value="Unassembled WGS sequence"/>
</dbReference>
<evidence type="ECO:0000256" key="1">
    <source>
        <dbReference type="PROSITE-ProRule" id="PRU00176"/>
    </source>
</evidence>
<dbReference type="InterPro" id="IPR035979">
    <property type="entry name" value="RBD_domain_sf"/>
</dbReference>
<dbReference type="GO" id="GO:0003723">
    <property type="term" value="F:RNA binding"/>
    <property type="evidence" value="ECO:0007669"/>
    <property type="project" value="UniProtKB-UniRule"/>
</dbReference>
<feature type="domain" description="RRM" evidence="3">
    <location>
        <begin position="2"/>
        <end position="77"/>
    </location>
</feature>
<feature type="non-terminal residue" evidence="4">
    <location>
        <position position="1"/>
    </location>
</feature>
<reference evidence="4 5" key="1">
    <citation type="journal article" date="2013" name="BMC Genomics">
        <title>The miniature genome of a carnivorous plant Genlisea aurea contains a low number of genes and short non-coding sequences.</title>
        <authorList>
            <person name="Leushkin E.V."/>
            <person name="Sutormin R.A."/>
            <person name="Nabieva E.R."/>
            <person name="Penin A.A."/>
            <person name="Kondrashov A.S."/>
            <person name="Logacheva M.D."/>
        </authorList>
    </citation>
    <scope>NUCLEOTIDE SEQUENCE [LARGE SCALE GENOMIC DNA]</scope>
</reference>
<gene>
    <name evidence="4" type="ORF">M569_16503</name>
</gene>